<evidence type="ECO:0000256" key="1">
    <source>
        <dbReference type="SAM" id="Phobius"/>
    </source>
</evidence>
<dbReference type="PANTHER" id="PTHR36978">
    <property type="entry name" value="P-LOOP CONTAINING NUCLEOTIDE TRIPHOSPHATE HYDROLASE"/>
    <property type="match status" value="1"/>
</dbReference>
<keyword evidence="1" id="KW-0812">Transmembrane</keyword>
<evidence type="ECO:0008006" key="4">
    <source>
        <dbReference type="Google" id="ProtNLM"/>
    </source>
</evidence>
<dbReference type="AlphaFoldDB" id="A0A9W9JVR2"/>
<gene>
    <name evidence="2" type="ORF">N7456_012588</name>
</gene>
<evidence type="ECO:0000313" key="3">
    <source>
        <dbReference type="Proteomes" id="UP001149165"/>
    </source>
</evidence>
<reference evidence="2" key="2">
    <citation type="journal article" date="2023" name="IMA Fungus">
        <title>Comparative genomic study of the Penicillium genus elucidates a diverse pangenome and 15 lateral gene transfer events.</title>
        <authorList>
            <person name="Petersen C."/>
            <person name="Sorensen T."/>
            <person name="Nielsen M.R."/>
            <person name="Sondergaard T.E."/>
            <person name="Sorensen J.L."/>
            <person name="Fitzpatrick D.A."/>
            <person name="Frisvad J.C."/>
            <person name="Nielsen K.L."/>
        </authorList>
    </citation>
    <scope>NUCLEOTIDE SEQUENCE</scope>
    <source>
        <strain evidence="2">IBT 30069</strain>
    </source>
</reference>
<evidence type="ECO:0000313" key="2">
    <source>
        <dbReference type="EMBL" id="KAJ5083161.1"/>
    </source>
</evidence>
<dbReference type="Gene3D" id="3.40.50.300">
    <property type="entry name" value="P-loop containing nucleotide triphosphate hydrolases"/>
    <property type="match status" value="1"/>
</dbReference>
<dbReference type="Pfam" id="PF17784">
    <property type="entry name" value="Sulfotransfer_4"/>
    <property type="match status" value="1"/>
</dbReference>
<dbReference type="EMBL" id="JAPQKH010000008">
    <property type="protein sequence ID" value="KAJ5083161.1"/>
    <property type="molecule type" value="Genomic_DNA"/>
</dbReference>
<dbReference type="InterPro" id="IPR027417">
    <property type="entry name" value="P-loop_NTPase"/>
</dbReference>
<organism evidence="2 3">
    <name type="scientific">Penicillium angulare</name>
    <dbReference type="NCBI Taxonomy" id="116970"/>
    <lineage>
        <taxon>Eukaryota</taxon>
        <taxon>Fungi</taxon>
        <taxon>Dikarya</taxon>
        <taxon>Ascomycota</taxon>
        <taxon>Pezizomycotina</taxon>
        <taxon>Eurotiomycetes</taxon>
        <taxon>Eurotiomycetidae</taxon>
        <taxon>Eurotiales</taxon>
        <taxon>Aspergillaceae</taxon>
        <taxon>Penicillium</taxon>
    </lineage>
</organism>
<dbReference type="PANTHER" id="PTHR36978:SF8">
    <property type="entry name" value="NAD DEPENDENT EPIMERASE_DEHYDRATASE"/>
    <property type="match status" value="1"/>
</dbReference>
<name>A0A9W9JVR2_9EURO</name>
<protein>
    <recommendedName>
        <fullName evidence="4">P-loop containing nucleoside triphosphate hydrolase protein</fullName>
    </recommendedName>
</protein>
<sequence length="303" mass="34509">MEALQRFIYGFPPPPPHKRTKPVQVLCLGMPRTGTESLSVALRKLGIETYHGWDILFETDGSKLQHCNELVRRKYWGARDGDVSISSAEFDVLLGDHQGVIDTLPSLFAPELLAAYPDAKVILNLRTDVDAWYRSIDKTFIQTFDQSWLLWTMKWFSGGAFWLTGIYIGCGIPGIFRSLNGSATDGVQRNAKWIYRDHCNMVRGMVPKEKLLEWTVQDGWEPLCEFLDKPVPDEPFPNTNNPNDFTGRKENLVKNRFVRIVRNMFITATLVGVTTAAAVSWWQGWTPDVTRLNEFVGEFTKST</sequence>
<reference evidence="2" key="1">
    <citation type="submission" date="2022-11" db="EMBL/GenBank/DDBJ databases">
        <authorList>
            <person name="Petersen C."/>
        </authorList>
    </citation>
    <scope>NUCLEOTIDE SEQUENCE</scope>
    <source>
        <strain evidence="2">IBT 30069</strain>
    </source>
</reference>
<feature type="transmembrane region" description="Helical" evidence="1">
    <location>
        <begin position="264"/>
        <end position="282"/>
    </location>
</feature>
<keyword evidence="1" id="KW-0472">Membrane</keyword>
<comment type="caution">
    <text evidence="2">The sequence shown here is derived from an EMBL/GenBank/DDBJ whole genome shotgun (WGS) entry which is preliminary data.</text>
</comment>
<dbReference type="InterPro" id="IPR040632">
    <property type="entry name" value="Sulfotransfer_4"/>
</dbReference>
<dbReference type="OrthoDB" id="408152at2759"/>
<accession>A0A9W9JVR2</accession>
<keyword evidence="3" id="KW-1185">Reference proteome</keyword>
<keyword evidence="1" id="KW-1133">Transmembrane helix</keyword>
<dbReference type="SUPFAM" id="SSF52540">
    <property type="entry name" value="P-loop containing nucleoside triphosphate hydrolases"/>
    <property type="match status" value="1"/>
</dbReference>
<proteinExistence type="predicted"/>
<dbReference type="Proteomes" id="UP001149165">
    <property type="component" value="Unassembled WGS sequence"/>
</dbReference>